<evidence type="ECO:0000313" key="2">
    <source>
        <dbReference type="Proteomes" id="UP001144978"/>
    </source>
</evidence>
<dbReference type="EMBL" id="JANSHE010002335">
    <property type="protein sequence ID" value="KAJ2992771.1"/>
    <property type="molecule type" value="Genomic_DNA"/>
</dbReference>
<accession>A0ACC1PJ76</accession>
<evidence type="ECO:0000313" key="1">
    <source>
        <dbReference type="EMBL" id="KAJ2992771.1"/>
    </source>
</evidence>
<protein>
    <submittedName>
        <fullName evidence="1">Uncharacterized protein</fullName>
    </submittedName>
</protein>
<comment type="caution">
    <text evidence="1">The sequence shown here is derived from an EMBL/GenBank/DDBJ whole genome shotgun (WGS) entry which is preliminary data.</text>
</comment>
<gene>
    <name evidence="1" type="ORF">NUW54_g7856</name>
</gene>
<name>A0ACC1PJ76_9APHY</name>
<dbReference type="Proteomes" id="UP001144978">
    <property type="component" value="Unassembled WGS sequence"/>
</dbReference>
<sequence>MARYSHNPLLILAPSSYSSYGRSHALLSSLTHASSGLVYKEDILCPCSSVVRSQTEECVHNCSAPCPVLARGTGILCLAVPVDLLTGTLAGRESSLHVTPVVQASLPSDQLRPAITPVSPLRFISTQFWLFLTLSLSAAPSCGFELWQIGNCWHSCARILCSRVHVLTSISSRFTIAISAYHLPSRLPRIPGGCAPIELSSSTDTRLPDSWRKFRILWKVLDTAAREQIYKSLLTLNHYVCLYPELYRSAPGKAAIYELPAYLEVDGVALA</sequence>
<reference evidence="1" key="1">
    <citation type="submission" date="2022-08" db="EMBL/GenBank/DDBJ databases">
        <title>Genome Sequence of Pycnoporus sanguineus.</title>
        <authorList>
            <person name="Buettner E."/>
        </authorList>
    </citation>
    <scope>NUCLEOTIDE SEQUENCE</scope>
    <source>
        <strain evidence="1">CG-C14</strain>
    </source>
</reference>
<keyword evidence="2" id="KW-1185">Reference proteome</keyword>
<organism evidence="1 2">
    <name type="scientific">Trametes sanguinea</name>
    <dbReference type="NCBI Taxonomy" id="158606"/>
    <lineage>
        <taxon>Eukaryota</taxon>
        <taxon>Fungi</taxon>
        <taxon>Dikarya</taxon>
        <taxon>Basidiomycota</taxon>
        <taxon>Agaricomycotina</taxon>
        <taxon>Agaricomycetes</taxon>
        <taxon>Polyporales</taxon>
        <taxon>Polyporaceae</taxon>
        <taxon>Trametes</taxon>
    </lineage>
</organism>
<proteinExistence type="predicted"/>